<dbReference type="SUPFAM" id="SSF53098">
    <property type="entry name" value="Ribonuclease H-like"/>
    <property type="match status" value="1"/>
</dbReference>
<accession>A0A5A5T774</accession>
<evidence type="ECO:0000256" key="4">
    <source>
        <dbReference type="ARBA" id="ARBA00022679"/>
    </source>
</evidence>
<dbReference type="FunFam" id="1.10.150.20:FF:000002">
    <property type="entry name" value="DNA polymerase I"/>
    <property type="match status" value="1"/>
</dbReference>
<dbReference type="GO" id="GO:0003887">
    <property type="term" value="F:DNA-directed DNA polymerase activity"/>
    <property type="evidence" value="ECO:0007669"/>
    <property type="project" value="UniProtKB-KW"/>
</dbReference>
<dbReference type="Proteomes" id="UP000322530">
    <property type="component" value="Unassembled WGS sequence"/>
</dbReference>
<dbReference type="Pfam" id="PF01612">
    <property type="entry name" value="DNA_pol_A_exo1"/>
    <property type="match status" value="1"/>
</dbReference>
<dbReference type="Gene3D" id="1.10.10.1830">
    <property type="entry name" value="Non-ribosomal peptide synthase, adenylation domain"/>
    <property type="match status" value="1"/>
</dbReference>
<dbReference type="Gene3D" id="3.30.70.370">
    <property type="match status" value="1"/>
</dbReference>
<protein>
    <recommendedName>
        <fullName evidence="3">DNA polymerase I</fullName>
        <ecNumber evidence="2">2.7.7.7</ecNumber>
    </recommendedName>
</protein>
<dbReference type="InterPro" id="IPR002298">
    <property type="entry name" value="DNA_polymerase_A"/>
</dbReference>
<dbReference type="AlphaFoldDB" id="A0A5A5T774"/>
<dbReference type="GO" id="GO:0006261">
    <property type="term" value="P:DNA-templated DNA replication"/>
    <property type="evidence" value="ECO:0007669"/>
    <property type="project" value="InterPro"/>
</dbReference>
<dbReference type="InterPro" id="IPR019760">
    <property type="entry name" value="DNA-dir_DNA_pol_A_CS"/>
</dbReference>
<dbReference type="Pfam" id="PF18563">
    <property type="entry name" value="TubC_N"/>
    <property type="match status" value="1"/>
</dbReference>
<dbReference type="PANTHER" id="PTHR10133:SF62">
    <property type="entry name" value="DNA POLYMERASE THETA"/>
    <property type="match status" value="1"/>
</dbReference>
<dbReference type="GO" id="GO:0003677">
    <property type="term" value="F:DNA binding"/>
    <property type="evidence" value="ECO:0007669"/>
    <property type="project" value="InterPro"/>
</dbReference>
<dbReference type="EC" id="2.7.7.7" evidence="2"/>
<dbReference type="Pfam" id="PF00476">
    <property type="entry name" value="DNA_pol_A"/>
    <property type="match status" value="1"/>
</dbReference>
<sequence>MKDITTLDFLAELRQRRIEVTSSEGKLHIHAPKGVCTPELKTQLQERKAELLMTLAQEAKASLASAPDTCATCQTPIDAEDRDFCYTPSGACYCIPCWERQLDQPLTSSQSLALLKQCFHDHTELAIDLETTGLNARTCKVVSITVGTPEKTVIIDTRPYYHWSEMEQWTYRNALQQFFHQSQICWIGHNLKFDWQFLAVHFGIGLRSVYDTMLAEQLLEHREISLKATVAHYQLGEMHKEERSWFIDLDRRPGDWSAAFPAGQCTYMRQDVVQAYHVFRKQRASIEAGQLTQVVALENSALPALAAMEVHGALIDVARWKKVLQAKRERQAELEPVLQEGLIQPLRDARAATYQEYQQAVRNIWSSPSKVRPSCPVDPWKPINLSSADDLKEALAVAGIHVESTREEALEVHKAHASIIKPLLEWRKLQHFCDAFGENLLAHIQIDGRIHADFRQIGAVSGRIICNKPNLQQIPKKAEEESDDVDLRQCFVAAPGNVLLTADLSNIELRILADFARDKAMLRFFAEGKDLHAETAKLMFGLPEETNTKKHLYKGVAVRSIAKTINFGLAYGMGASGLAGRTGVSLDEARSLMRKYFDTYAGVARFLKQSAASALRKGYATTASGRKRSFPTASIQSQSERGRIERSAKNHPIQGTNADVLKRALALLYTTLPEVVHITLTVHDEIVLECPSDLVEEATRILQGAMVQACRDYLPVVHIPEPDVLIDTCWRKE</sequence>
<evidence type="ECO:0000256" key="3">
    <source>
        <dbReference type="ARBA" id="ARBA00020311"/>
    </source>
</evidence>
<keyword evidence="12" id="KW-1185">Reference proteome</keyword>
<dbReference type="SMART" id="SM00474">
    <property type="entry name" value="35EXOc"/>
    <property type="match status" value="1"/>
</dbReference>
<evidence type="ECO:0000256" key="6">
    <source>
        <dbReference type="ARBA" id="ARBA00022932"/>
    </source>
</evidence>
<dbReference type="PANTHER" id="PTHR10133">
    <property type="entry name" value="DNA POLYMERASE I"/>
    <property type="match status" value="1"/>
</dbReference>
<evidence type="ECO:0000256" key="5">
    <source>
        <dbReference type="ARBA" id="ARBA00022695"/>
    </source>
</evidence>
<dbReference type="Gene3D" id="1.10.150.20">
    <property type="entry name" value="5' to 3' exonuclease, C-terminal subdomain"/>
    <property type="match status" value="1"/>
</dbReference>
<keyword evidence="6" id="KW-0239">DNA-directed DNA polymerase</keyword>
<organism evidence="11 12">
    <name type="scientific">Dictyobacter arantiisoli</name>
    <dbReference type="NCBI Taxonomy" id="2014874"/>
    <lineage>
        <taxon>Bacteria</taxon>
        <taxon>Bacillati</taxon>
        <taxon>Chloroflexota</taxon>
        <taxon>Ktedonobacteria</taxon>
        <taxon>Ktedonobacterales</taxon>
        <taxon>Dictyobacteraceae</taxon>
        <taxon>Dictyobacter</taxon>
    </lineage>
</organism>
<dbReference type="PRINTS" id="PR00868">
    <property type="entry name" value="DNAPOLI"/>
</dbReference>
<dbReference type="InterPro" id="IPR001098">
    <property type="entry name" value="DNA-dir_DNA_pol_A_palm_dom"/>
</dbReference>
<dbReference type="SUPFAM" id="SSF56672">
    <property type="entry name" value="DNA/RNA polymerases"/>
    <property type="match status" value="1"/>
</dbReference>
<keyword evidence="11" id="KW-0540">Nuclease</keyword>
<dbReference type="InterPro" id="IPR012337">
    <property type="entry name" value="RNaseH-like_sf"/>
</dbReference>
<dbReference type="PROSITE" id="PS00447">
    <property type="entry name" value="DNA_POLYMERASE_A"/>
    <property type="match status" value="1"/>
</dbReference>
<feature type="domain" description="DNA-directed DNA polymerase family A palm" evidence="10">
    <location>
        <begin position="484"/>
        <end position="694"/>
    </location>
</feature>
<gene>
    <name evidence="11" type="ORF">KDI_08950</name>
</gene>
<dbReference type="InterPro" id="IPR043502">
    <property type="entry name" value="DNA/RNA_pol_sf"/>
</dbReference>
<dbReference type="SMART" id="SM00482">
    <property type="entry name" value="POLAc"/>
    <property type="match status" value="1"/>
</dbReference>
<comment type="similarity">
    <text evidence="1">Belongs to the DNA polymerase type-A family.</text>
</comment>
<evidence type="ECO:0000313" key="12">
    <source>
        <dbReference type="Proteomes" id="UP000322530"/>
    </source>
</evidence>
<comment type="catalytic activity">
    <reaction evidence="7">
        <text>DNA(n) + a 2'-deoxyribonucleoside 5'-triphosphate = DNA(n+1) + diphosphate</text>
        <dbReference type="Rhea" id="RHEA:22508"/>
        <dbReference type="Rhea" id="RHEA-COMP:17339"/>
        <dbReference type="Rhea" id="RHEA-COMP:17340"/>
        <dbReference type="ChEBI" id="CHEBI:33019"/>
        <dbReference type="ChEBI" id="CHEBI:61560"/>
        <dbReference type="ChEBI" id="CHEBI:173112"/>
        <dbReference type="EC" id="2.7.7.7"/>
    </reaction>
</comment>
<comment type="caution">
    <text evidence="11">The sequence shown here is derived from an EMBL/GenBank/DDBJ whole genome shotgun (WGS) entry which is preliminary data.</text>
</comment>
<feature type="domain" description="3'-5' exonuclease" evidence="9">
    <location>
        <begin position="103"/>
        <end position="287"/>
    </location>
</feature>
<feature type="region of interest" description="Disordered" evidence="8">
    <location>
        <begin position="626"/>
        <end position="650"/>
    </location>
</feature>
<keyword evidence="4" id="KW-0808">Transferase</keyword>
<evidence type="ECO:0000256" key="1">
    <source>
        <dbReference type="ARBA" id="ARBA00007705"/>
    </source>
</evidence>
<dbReference type="InterPro" id="IPR036397">
    <property type="entry name" value="RNaseH_sf"/>
</dbReference>
<dbReference type="EMBL" id="BIXY01000009">
    <property type="protein sequence ID" value="GCF07331.1"/>
    <property type="molecule type" value="Genomic_DNA"/>
</dbReference>
<dbReference type="InterPro" id="IPR041464">
    <property type="entry name" value="TubC_N"/>
</dbReference>
<keyword evidence="11" id="KW-0269">Exonuclease</keyword>
<dbReference type="GO" id="GO:0006302">
    <property type="term" value="P:double-strand break repair"/>
    <property type="evidence" value="ECO:0007669"/>
    <property type="project" value="TreeGrafter"/>
</dbReference>
<dbReference type="Gene3D" id="3.30.420.10">
    <property type="entry name" value="Ribonuclease H-like superfamily/Ribonuclease H"/>
    <property type="match status" value="1"/>
</dbReference>
<evidence type="ECO:0000259" key="9">
    <source>
        <dbReference type="SMART" id="SM00474"/>
    </source>
</evidence>
<dbReference type="OrthoDB" id="4053at2"/>
<evidence type="ECO:0000256" key="8">
    <source>
        <dbReference type="SAM" id="MobiDB-lite"/>
    </source>
</evidence>
<dbReference type="GO" id="GO:0008408">
    <property type="term" value="F:3'-5' exonuclease activity"/>
    <property type="evidence" value="ECO:0007669"/>
    <property type="project" value="InterPro"/>
</dbReference>
<reference evidence="11 12" key="1">
    <citation type="submission" date="2019-01" db="EMBL/GenBank/DDBJ databases">
        <title>Draft genome sequence of Dictyobacter sp. Uno17.</title>
        <authorList>
            <person name="Wang C.M."/>
            <person name="Zheng Y."/>
            <person name="Sakai Y."/>
            <person name="Abe K."/>
            <person name="Yokota A."/>
            <person name="Yabe S."/>
        </authorList>
    </citation>
    <scope>NUCLEOTIDE SEQUENCE [LARGE SCALE GENOMIC DNA]</scope>
    <source>
        <strain evidence="11 12">Uno17</strain>
    </source>
</reference>
<dbReference type="InterPro" id="IPR044894">
    <property type="entry name" value="TubC_N_sf"/>
</dbReference>
<evidence type="ECO:0000259" key="10">
    <source>
        <dbReference type="SMART" id="SM00482"/>
    </source>
</evidence>
<evidence type="ECO:0000256" key="2">
    <source>
        <dbReference type="ARBA" id="ARBA00012417"/>
    </source>
</evidence>
<dbReference type="Gene3D" id="1.20.1060.10">
    <property type="entry name" value="Taq DNA Polymerase, Chain T, domain 4"/>
    <property type="match status" value="1"/>
</dbReference>
<proteinExistence type="inferred from homology"/>
<keyword evidence="5" id="KW-0548">Nucleotidyltransferase</keyword>
<keyword evidence="11" id="KW-0378">Hydrolase</keyword>
<evidence type="ECO:0000313" key="11">
    <source>
        <dbReference type="EMBL" id="GCF07331.1"/>
    </source>
</evidence>
<evidence type="ECO:0000256" key="7">
    <source>
        <dbReference type="ARBA" id="ARBA00049244"/>
    </source>
</evidence>
<dbReference type="RefSeq" id="WP_149400364.1">
    <property type="nucleotide sequence ID" value="NZ_BIXY01000009.1"/>
</dbReference>
<name>A0A5A5T774_9CHLR</name>
<dbReference type="InterPro" id="IPR002562">
    <property type="entry name" value="3'-5'_exonuclease_dom"/>
</dbReference>